<dbReference type="eggNOG" id="ENOG502QRD5">
    <property type="taxonomic scope" value="Eukaryota"/>
</dbReference>
<dbReference type="SUPFAM" id="SSF53335">
    <property type="entry name" value="S-adenosyl-L-methionine-dependent methyltransferases"/>
    <property type="match status" value="1"/>
</dbReference>
<dbReference type="HOGENOM" id="CLU_069223_1_0_1"/>
<feature type="domain" description="Methyltransferase" evidence="2">
    <location>
        <begin position="129"/>
        <end position="302"/>
    </location>
</feature>
<proteinExistence type="predicted"/>
<dbReference type="PANTHER" id="PTHR32026">
    <property type="entry name" value="METHYLTRANSFERASE-LIKE PROTEIN 24"/>
    <property type="match status" value="1"/>
</dbReference>
<organism evidence="3 4">
    <name type="scientific">Daphnia pulex</name>
    <name type="common">Water flea</name>
    <dbReference type="NCBI Taxonomy" id="6669"/>
    <lineage>
        <taxon>Eukaryota</taxon>
        <taxon>Metazoa</taxon>
        <taxon>Ecdysozoa</taxon>
        <taxon>Arthropoda</taxon>
        <taxon>Crustacea</taxon>
        <taxon>Branchiopoda</taxon>
        <taxon>Diplostraca</taxon>
        <taxon>Cladocera</taxon>
        <taxon>Anomopoda</taxon>
        <taxon>Daphniidae</taxon>
        <taxon>Daphnia</taxon>
    </lineage>
</organism>
<keyword evidence="1" id="KW-0472">Membrane</keyword>
<name>E9GQR5_DAPPU</name>
<dbReference type="Proteomes" id="UP000000305">
    <property type="component" value="Unassembled WGS sequence"/>
</dbReference>
<reference evidence="3 4" key="1">
    <citation type="journal article" date="2011" name="Science">
        <title>The ecoresponsive genome of Daphnia pulex.</title>
        <authorList>
            <person name="Colbourne J.K."/>
            <person name="Pfrender M.E."/>
            <person name="Gilbert D."/>
            <person name="Thomas W.K."/>
            <person name="Tucker A."/>
            <person name="Oakley T.H."/>
            <person name="Tokishita S."/>
            <person name="Aerts A."/>
            <person name="Arnold G.J."/>
            <person name="Basu M.K."/>
            <person name="Bauer D.J."/>
            <person name="Caceres C.E."/>
            <person name="Carmel L."/>
            <person name="Casola C."/>
            <person name="Choi J.H."/>
            <person name="Detter J.C."/>
            <person name="Dong Q."/>
            <person name="Dusheyko S."/>
            <person name="Eads B.D."/>
            <person name="Frohlich T."/>
            <person name="Geiler-Samerotte K.A."/>
            <person name="Gerlach D."/>
            <person name="Hatcher P."/>
            <person name="Jogdeo S."/>
            <person name="Krijgsveld J."/>
            <person name="Kriventseva E.V."/>
            <person name="Kultz D."/>
            <person name="Laforsch C."/>
            <person name="Lindquist E."/>
            <person name="Lopez J."/>
            <person name="Manak J.R."/>
            <person name="Muller J."/>
            <person name="Pangilinan J."/>
            <person name="Patwardhan R.P."/>
            <person name="Pitluck S."/>
            <person name="Pritham E.J."/>
            <person name="Rechtsteiner A."/>
            <person name="Rho M."/>
            <person name="Rogozin I.B."/>
            <person name="Sakarya O."/>
            <person name="Salamov A."/>
            <person name="Schaack S."/>
            <person name="Shapiro H."/>
            <person name="Shiga Y."/>
            <person name="Skalitzky C."/>
            <person name="Smith Z."/>
            <person name="Souvorov A."/>
            <person name="Sung W."/>
            <person name="Tang Z."/>
            <person name="Tsuchiya D."/>
            <person name="Tu H."/>
            <person name="Vos H."/>
            <person name="Wang M."/>
            <person name="Wolf Y.I."/>
            <person name="Yamagata H."/>
            <person name="Yamada T."/>
            <person name="Ye Y."/>
            <person name="Shaw J.R."/>
            <person name="Andrews J."/>
            <person name="Crease T.J."/>
            <person name="Tang H."/>
            <person name="Lucas S.M."/>
            <person name="Robertson H.M."/>
            <person name="Bork P."/>
            <person name="Koonin E.V."/>
            <person name="Zdobnov E.M."/>
            <person name="Grigoriev I.V."/>
            <person name="Lynch M."/>
            <person name="Boore J.L."/>
        </authorList>
    </citation>
    <scope>NUCLEOTIDE SEQUENCE [LARGE SCALE GENOMIC DNA]</scope>
</reference>
<sequence length="332" mass="37563">MTLRRRKTGLIVTVGLIVICLTLNMFIPIYNENGIHLEESSRSLANRLEFIDSLSPASNNSKTLRQIITSGPVYSKVKVIDYEKTAMDTLSASQIIDYLLWTNQPTCQVAQYFGGRMVTSADGLSVALDGQKAICLDSAVAPIPDQCLVYSFGISHEWSFDQAMELYGCQVYAFDPSMNVSDHNRTEAIHFYQMALGDLDRDGWNEEANVPSRTLSSIYNMLKPLHGGDSIIDYLKMDIEATEWRVLPQIIESGMMDKVRQLAVEIHLDYDESLRVYRQQAGILRSLEDYGMVRFDSKRNMFTVVDFTQVPGNLAAAVDYEIAWYNSKLMRV</sequence>
<keyword evidence="4" id="KW-1185">Reference proteome</keyword>
<dbReference type="AlphaFoldDB" id="E9GQR5"/>
<gene>
    <name evidence="3" type="ORF">DAPPUDRAFT_105421</name>
</gene>
<dbReference type="InParanoid" id="E9GQR5"/>
<evidence type="ECO:0000313" key="3">
    <source>
        <dbReference type="EMBL" id="EFX78285.1"/>
    </source>
</evidence>
<dbReference type="OMA" id="FGISHEW"/>
<dbReference type="KEGG" id="dpx:DAPPUDRAFT_105421"/>
<dbReference type="PhylomeDB" id="E9GQR5"/>
<keyword evidence="1" id="KW-1133">Transmembrane helix</keyword>
<feature type="transmembrane region" description="Helical" evidence="1">
    <location>
        <begin position="9"/>
        <end position="30"/>
    </location>
</feature>
<dbReference type="Pfam" id="PF13383">
    <property type="entry name" value="Methyltransf_22"/>
    <property type="match status" value="1"/>
</dbReference>
<dbReference type="PANTHER" id="PTHR32026:SF10">
    <property type="entry name" value="METHYLTRANSFERASE-LIKE PROTEIN 24-RELATED"/>
    <property type="match status" value="1"/>
</dbReference>
<dbReference type="EMBL" id="GL732558">
    <property type="protein sequence ID" value="EFX78285.1"/>
    <property type="molecule type" value="Genomic_DNA"/>
</dbReference>
<keyword evidence="1" id="KW-0812">Transmembrane</keyword>
<dbReference type="OrthoDB" id="10006218at2759"/>
<protein>
    <recommendedName>
        <fullName evidence="2">Methyltransferase domain-containing protein</fullName>
    </recommendedName>
</protein>
<dbReference type="InterPro" id="IPR026913">
    <property type="entry name" value="METTL24"/>
</dbReference>
<dbReference type="InterPro" id="IPR029063">
    <property type="entry name" value="SAM-dependent_MTases_sf"/>
</dbReference>
<evidence type="ECO:0000313" key="4">
    <source>
        <dbReference type="Proteomes" id="UP000000305"/>
    </source>
</evidence>
<evidence type="ECO:0000259" key="2">
    <source>
        <dbReference type="Pfam" id="PF13383"/>
    </source>
</evidence>
<dbReference type="InterPro" id="IPR025714">
    <property type="entry name" value="Methyltranfer_dom"/>
</dbReference>
<evidence type="ECO:0000256" key="1">
    <source>
        <dbReference type="SAM" id="Phobius"/>
    </source>
</evidence>
<accession>E9GQR5</accession>